<evidence type="ECO:0000313" key="3">
    <source>
        <dbReference type="Proteomes" id="UP000198942"/>
    </source>
</evidence>
<gene>
    <name evidence="2" type="ORF">SAMN05192574_102431</name>
</gene>
<organism evidence="2 3">
    <name type="scientific">Mucilaginibacter gossypiicola</name>
    <dbReference type="NCBI Taxonomy" id="551995"/>
    <lineage>
        <taxon>Bacteria</taxon>
        <taxon>Pseudomonadati</taxon>
        <taxon>Bacteroidota</taxon>
        <taxon>Sphingobacteriia</taxon>
        <taxon>Sphingobacteriales</taxon>
        <taxon>Sphingobacteriaceae</taxon>
        <taxon>Mucilaginibacter</taxon>
    </lineage>
</organism>
<accession>A0A1H8DQ10</accession>
<sequence>MNLLLNSIRVNFVFCLIIYGIFALLSSTLDPSLWTWYMKTLWEMLTGLLILISTVLYFVVRE</sequence>
<keyword evidence="1" id="KW-1133">Transmembrane helix</keyword>
<proteinExistence type="predicted"/>
<protein>
    <submittedName>
        <fullName evidence="2">Uncharacterized protein</fullName>
    </submittedName>
</protein>
<evidence type="ECO:0000313" key="2">
    <source>
        <dbReference type="EMBL" id="SEN09330.1"/>
    </source>
</evidence>
<keyword evidence="1" id="KW-0472">Membrane</keyword>
<dbReference type="STRING" id="551995.SAMN05192574_102431"/>
<feature type="transmembrane region" description="Helical" evidence="1">
    <location>
        <begin position="41"/>
        <end position="60"/>
    </location>
</feature>
<evidence type="ECO:0000256" key="1">
    <source>
        <dbReference type="SAM" id="Phobius"/>
    </source>
</evidence>
<reference evidence="3" key="1">
    <citation type="submission" date="2016-10" db="EMBL/GenBank/DDBJ databases">
        <authorList>
            <person name="Varghese N."/>
            <person name="Submissions S."/>
        </authorList>
    </citation>
    <scope>NUCLEOTIDE SEQUENCE [LARGE SCALE GENOMIC DNA]</scope>
    <source>
        <strain evidence="3">Gh-48</strain>
    </source>
</reference>
<keyword evidence="3" id="KW-1185">Reference proteome</keyword>
<feature type="transmembrane region" description="Helical" evidence="1">
    <location>
        <begin position="12"/>
        <end position="29"/>
    </location>
</feature>
<dbReference type="AlphaFoldDB" id="A0A1H8DQ10"/>
<dbReference type="EMBL" id="FOCL01000002">
    <property type="protein sequence ID" value="SEN09330.1"/>
    <property type="molecule type" value="Genomic_DNA"/>
</dbReference>
<name>A0A1H8DQ10_9SPHI</name>
<dbReference type="Proteomes" id="UP000198942">
    <property type="component" value="Unassembled WGS sequence"/>
</dbReference>
<keyword evidence="1" id="KW-0812">Transmembrane</keyword>